<sequence>MKSLLPYEILLVLGTLISGEYWLFFLALGYVLVSHKRLGKTSRIVLAAEQEAREEEELNIHSKENPAGLHMPDLILPYKSCVIEVYGGLKDGSTRIMTPSGKDLGKEFESIDDAIREIDVVAPFLKPRNIKK</sequence>
<dbReference type="Proteomes" id="UP000183120">
    <property type="component" value="Unassembled WGS sequence"/>
</dbReference>
<organism evidence="2 3">
    <name type="scientific">Candidatus Gottesmanbacteria bacterium CG1_02_37_22</name>
    <dbReference type="NCBI Taxonomy" id="1805209"/>
    <lineage>
        <taxon>Bacteria</taxon>
        <taxon>Candidatus Gottesmaniibacteriota</taxon>
    </lineage>
</organism>
<dbReference type="AlphaFoldDB" id="A0A1J4TU90"/>
<gene>
    <name evidence="2" type="ORF">AUJ73_01175</name>
</gene>
<keyword evidence="1" id="KW-1133">Transmembrane helix</keyword>
<protein>
    <submittedName>
        <fullName evidence="2">Uncharacterized protein</fullName>
    </submittedName>
</protein>
<name>A0A1J4TU90_9BACT</name>
<evidence type="ECO:0000313" key="3">
    <source>
        <dbReference type="Proteomes" id="UP000183120"/>
    </source>
</evidence>
<feature type="transmembrane region" description="Helical" evidence="1">
    <location>
        <begin position="12"/>
        <end position="33"/>
    </location>
</feature>
<keyword evidence="1" id="KW-0472">Membrane</keyword>
<evidence type="ECO:0000256" key="1">
    <source>
        <dbReference type="SAM" id="Phobius"/>
    </source>
</evidence>
<keyword evidence="1" id="KW-0812">Transmembrane</keyword>
<proteinExistence type="predicted"/>
<dbReference type="STRING" id="1805209.AUJ73_01175"/>
<evidence type="ECO:0000313" key="2">
    <source>
        <dbReference type="EMBL" id="OIO15224.1"/>
    </source>
</evidence>
<reference evidence="2 3" key="1">
    <citation type="journal article" date="2016" name="Environ. Microbiol.">
        <title>Genomic resolution of a cold subsurface aquifer community provides metabolic insights for novel microbes adapted to high CO concentrations.</title>
        <authorList>
            <person name="Probst A.J."/>
            <person name="Castelle C.J."/>
            <person name="Singh A."/>
            <person name="Brown C.T."/>
            <person name="Anantharaman K."/>
            <person name="Sharon I."/>
            <person name="Hug L.A."/>
            <person name="Burstein D."/>
            <person name="Emerson J.B."/>
            <person name="Thomas B.C."/>
            <person name="Banfield J.F."/>
        </authorList>
    </citation>
    <scope>NUCLEOTIDE SEQUENCE [LARGE SCALE GENOMIC DNA]</scope>
    <source>
        <strain evidence="2">CG1_02_37_22</strain>
    </source>
</reference>
<dbReference type="EMBL" id="MNUY01000016">
    <property type="protein sequence ID" value="OIO15224.1"/>
    <property type="molecule type" value="Genomic_DNA"/>
</dbReference>
<comment type="caution">
    <text evidence="2">The sequence shown here is derived from an EMBL/GenBank/DDBJ whole genome shotgun (WGS) entry which is preliminary data.</text>
</comment>
<accession>A0A1J4TU90</accession>